<dbReference type="InterPro" id="IPR013325">
    <property type="entry name" value="RNA_pol_sigma_r2"/>
</dbReference>
<keyword evidence="5" id="KW-0804">Transcription</keyword>
<evidence type="ECO:0000313" key="9">
    <source>
        <dbReference type="Proteomes" id="UP000741013"/>
    </source>
</evidence>
<dbReference type="InterPro" id="IPR039425">
    <property type="entry name" value="RNA_pol_sigma-70-like"/>
</dbReference>
<dbReference type="InterPro" id="IPR036388">
    <property type="entry name" value="WH-like_DNA-bd_sf"/>
</dbReference>
<dbReference type="Pfam" id="PF08281">
    <property type="entry name" value="Sigma70_r4_2"/>
    <property type="match status" value="1"/>
</dbReference>
<evidence type="ECO:0000259" key="6">
    <source>
        <dbReference type="Pfam" id="PF04542"/>
    </source>
</evidence>
<dbReference type="NCBIfam" id="TIGR02937">
    <property type="entry name" value="sigma70-ECF"/>
    <property type="match status" value="1"/>
</dbReference>
<dbReference type="Gene3D" id="1.10.1740.10">
    <property type="match status" value="1"/>
</dbReference>
<dbReference type="SUPFAM" id="SSF88659">
    <property type="entry name" value="Sigma3 and sigma4 domains of RNA polymerase sigma factors"/>
    <property type="match status" value="1"/>
</dbReference>
<accession>A0ABS4PJI9</accession>
<evidence type="ECO:0000313" key="8">
    <source>
        <dbReference type="EMBL" id="MBP2179592.1"/>
    </source>
</evidence>
<evidence type="ECO:0000259" key="7">
    <source>
        <dbReference type="Pfam" id="PF08281"/>
    </source>
</evidence>
<feature type="domain" description="RNA polymerase sigma factor 70 region 4 type 2" evidence="7">
    <location>
        <begin position="129"/>
        <end position="181"/>
    </location>
</feature>
<keyword evidence="2" id="KW-0805">Transcription regulation</keyword>
<dbReference type="Gene3D" id="1.10.10.10">
    <property type="entry name" value="Winged helix-like DNA-binding domain superfamily/Winged helix DNA-binding domain"/>
    <property type="match status" value="1"/>
</dbReference>
<dbReference type="InterPro" id="IPR007627">
    <property type="entry name" value="RNA_pol_sigma70_r2"/>
</dbReference>
<dbReference type="PANTHER" id="PTHR43133">
    <property type="entry name" value="RNA POLYMERASE ECF-TYPE SIGMA FACTO"/>
    <property type="match status" value="1"/>
</dbReference>
<dbReference type="InterPro" id="IPR014284">
    <property type="entry name" value="RNA_pol_sigma-70_dom"/>
</dbReference>
<comment type="similarity">
    <text evidence="1">Belongs to the sigma-70 factor family. ECF subfamily.</text>
</comment>
<name>A0ABS4PJI9_9PSEU</name>
<evidence type="ECO:0000256" key="2">
    <source>
        <dbReference type="ARBA" id="ARBA00023015"/>
    </source>
</evidence>
<keyword evidence="3" id="KW-0731">Sigma factor</keyword>
<evidence type="ECO:0000256" key="1">
    <source>
        <dbReference type="ARBA" id="ARBA00010641"/>
    </source>
</evidence>
<dbReference type="InterPro" id="IPR014325">
    <property type="entry name" value="RNA_pol_sigma-E_actinobac"/>
</dbReference>
<dbReference type="InterPro" id="IPR013324">
    <property type="entry name" value="RNA_pol_sigma_r3/r4-like"/>
</dbReference>
<proteinExistence type="inferred from homology"/>
<evidence type="ECO:0000256" key="4">
    <source>
        <dbReference type="ARBA" id="ARBA00023125"/>
    </source>
</evidence>
<evidence type="ECO:0000256" key="5">
    <source>
        <dbReference type="ARBA" id="ARBA00023163"/>
    </source>
</evidence>
<keyword evidence="4" id="KW-0238">DNA-binding</keyword>
<comment type="caution">
    <text evidence="8">The sequence shown here is derived from an EMBL/GenBank/DDBJ whole genome shotgun (WGS) entry which is preliminary data.</text>
</comment>
<dbReference type="NCBIfam" id="TIGR02983">
    <property type="entry name" value="SigE-fam_strep"/>
    <property type="match status" value="1"/>
</dbReference>
<sequence length="198" mass="21637">MTACAPVVPVLSLAENRVVDARRERGLAVPGDLVDFGEFVSANLPGLMRYGHALTGNPHDAADLVQTVLEKIGSRWTHVQRKTGDPMAYIRRSMANAHISRWRRTKRENLVADIPDSQPLVHADPFEHEPLWQALRALPPRQRAVVVLRYYEGLSEAEIAASLGVSQGTVKSQASKALASLRLKMAATVEESGGREAG</sequence>
<dbReference type="Pfam" id="PF04542">
    <property type="entry name" value="Sigma70_r2"/>
    <property type="match status" value="1"/>
</dbReference>
<dbReference type="SUPFAM" id="SSF88946">
    <property type="entry name" value="Sigma2 domain of RNA polymerase sigma factors"/>
    <property type="match status" value="1"/>
</dbReference>
<dbReference type="PANTHER" id="PTHR43133:SF50">
    <property type="entry name" value="ECF RNA POLYMERASE SIGMA FACTOR SIGM"/>
    <property type="match status" value="1"/>
</dbReference>
<protein>
    <submittedName>
        <fullName evidence="8">RNA polymerase sigma-70 factor (Sigma-E family)</fullName>
    </submittedName>
</protein>
<feature type="domain" description="RNA polymerase sigma-70 region 2" evidence="6">
    <location>
        <begin position="40"/>
        <end position="107"/>
    </location>
</feature>
<dbReference type="InterPro" id="IPR013249">
    <property type="entry name" value="RNA_pol_sigma70_r4_t2"/>
</dbReference>
<organism evidence="8 9">
    <name type="scientific">Amycolatopsis magusensis</name>
    <dbReference type="NCBI Taxonomy" id="882444"/>
    <lineage>
        <taxon>Bacteria</taxon>
        <taxon>Bacillati</taxon>
        <taxon>Actinomycetota</taxon>
        <taxon>Actinomycetes</taxon>
        <taxon>Pseudonocardiales</taxon>
        <taxon>Pseudonocardiaceae</taxon>
        <taxon>Amycolatopsis</taxon>
    </lineage>
</organism>
<reference evidence="8 9" key="1">
    <citation type="submission" date="2021-03" db="EMBL/GenBank/DDBJ databases">
        <title>Sequencing the genomes of 1000 actinobacteria strains.</title>
        <authorList>
            <person name="Klenk H.-P."/>
        </authorList>
    </citation>
    <scope>NUCLEOTIDE SEQUENCE [LARGE SCALE GENOMIC DNA]</scope>
    <source>
        <strain evidence="8 9">DSM 45510</strain>
    </source>
</reference>
<dbReference type="Proteomes" id="UP000741013">
    <property type="component" value="Unassembled WGS sequence"/>
</dbReference>
<keyword evidence="9" id="KW-1185">Reference proteome</keyword>
<dbReference type="CDD" id="cd06171">
    <property type="entry name" value="Sigma70_r4"/>
    <property type="match status" value="1"/>
</dbReference>
<evidence type="ECO:0000256" key="3">
    <source>
        <dbReference type="ARBA" id="ARBA00023082"/>
    </source>
</evidence>
<gene>
    <name evidence="8" type="ORF">JOM49_001118</name>
</gene>
<dbReference type="EMBL" id="JAGGMS010000001">
    <property type="protein sequence ID" value="MBP2179592.1"/>
    <property type="molecule type" value="Genomic_DNA"/>
</dbReference>